<dbReference type="InterPro" id="IPR046341">
    <property type="entry name" value="SET_dom_sf"/>
</dbReference>
<dbReference type="Gene3D" id="2.170.270.10">
    <property type="entry name" value="SET domain"/>
    <property type="match status" value="1"/>
</dbReference>
<keyword evidence="2" id="KW-0158">Chromosome</keyword>
<dbReference type="GO" id="GO:0032259">
    <property type="term" value="P:methylation"/>
    <property type="evidence" value="ECO:0007669"/>
    <property type="project" value="UniProtKB-KW"/>
</dbReference>
<comment type="subcellular location">
    <subcellularLocation>
        <location evidence="1">Chromosome</location>
    </subcellularLocation>
</comment>
<feature type="domain" description="SET" evidence="8">
    <location>
        <begin position="18"/>
        <end position="124"/>
    </location>
</feature>
<dbReference type="PANTHER" id="PTHR46223">
    <property type="entry name" value="HISTONE-LYSINE N-METHYLTRANSFERASE SUV39H"/>
    <property type="match status" value="1"/>
</dbReference>
<reference evidence="10 11" key="1">
    <citation type="journal article" date="2016" name="Nat. Commun.">
        <title>Thousands of microbial genomes shed light on interconnected biogeochemical processes in an aquifer system.</title>
        <authorList>
            <person name="Anantharaman K."/>
            <person name="Brown C.T."/>
            <person name="Hug L.A."/>
            <person name="Sharon I."/>
            <person name="Castelle C.J."/>
            <person name="Probst A.J."/>
            <person name="Thomas B.C."/>
            <person name="Singh A."/>
            <person name="Wilkins M.J."/>
            <person name="Karaoz U."/>
            <person name="Brodie E.L."/>
            <person name="Williams K.H."/>
            <person name="Hubbard S.S."/>
            <person name="Banfield J.F."/>
        </authorList>
    </citation>
    <scope>NUCLEOTIDE SEQUENCE [LARGE SCALE GENOMIC DNA]</scope>
</reference>
<dbReference type="GO" id="GO:0008168">
    <property type="term" value="F:methyltransferase activity"/>
    <property type="evidence" value="ECO:0007669"/>
    <property type="project" value="UniProtKB-KW"/>
</dbReference>
<dbReference type="GO" id="GO:0046872">
    <property type="term" value="F:metal ion binding"/>
    <property type="evidence" value="ECO:0007669"/>
    <property type="project" value="UniProtKB-KW"/>
</dbReference>
<evidence type="ECO:0000313" key="10">
    <source>
        <dbReference type="EMBL" id="OHA47285.1"/>
    </source>
</evidence>
<evidence type="ECO:0000256" key="4">
    <source>
        <dbReference type="ARBA" id="ARBA00022679"/>
    </source>
</evidence>
<dbReference type="GO" id="GO:0005694">
    <property type="term" value="C:chromosome"/>
    <property type="evidence" value="ECO:0007669"/>
    <property type="project" value="UniProtKB-SubCell"/>
</dbReference>
<dbReference type="AlphaFoldDB" id="A0A1G2PG21"/>
<gene>
    <name evidence="10" type="ORF">A2541_01870</name>
</gene>
<dbReference type="SMART" id="SM00317">
    <property type="entry name" value="SET"/>
    <property type="match status" value="1"/>
</dbReference>
<dbReference type="PROSITE" id="PS50868">
    <property type="entry name" value="POST_SET"/>
    <property type="match status" value="1"/>
</dbReference>
<keyword evidence="5" id="KW-0949">S-adenosyl-L-methionine</keyword>
<evidence type="ECO:0000256" key="1">
    <source>
        <dbReference type="ARBA" id="ARBA00004286"/>
    </source>
</evidence>
<evidence type="ECO:0000256" key="7">
    <source>
        <dbReference type="ARBA" id="ARBA00022833"/>
    </source>
</evidence>
<keyword evidence="4" id="KW-0808">Transferase</keyword>
<proteinExistence type="predicted"/>
<dbReference type="PROSITE" id="PS50280">
    <property type="entry name" value="SET"/>
    <property type="match status" value="1"/>
</dbReference>
<dbReference type="Pfam" id="PF00856">
    <property type="entry name" value="SET"/>
    <property type="match status" value="1"/>
</dbReference>
<evidence type="ECO:0000256" key="5">
    <source>
        <dbReference type="ARBA" id="ARBA00022691"/>
    </source>
</evidence>
<evidence type="ECO:0000259" key="9">
    <source>
        <dbReference type="PROSITE" id="PS50868"/>
    </source>
</evidence>
<evidence type="ECO:0000259" key="8">
    <source>
        <dbReference type="PROSITE" id="PS50280"/>
    </source>
</evidence>
<dbReference type="InterPro" id="IPR050973">
    <property type="entry name" value="H3K9_Histone-Lys_N-MTase"/>
</dbReference>
<accession>A0A1G2PG21</accession>
<evidence type="ECO:0000256" key="2">
    <source>
        <dbReference type="ARBA" id="ARBA00022454"/>
    </source>
</evidence>
<name>A0A1G2PG21_9BACT</name>
<comment type="caution">
    <text evidence="10">The sequence shown here is derived from an EMBL/GenBank/DDBJ whole genome shotgun (WGS) entry which is preliminary data.</text>
</comment>
<dbReference type="Proteomes" id="UP000176965">
    <property type="component" value="Unassembled WGS sequence"/>
</dbReference>
<dbReference type="InterPro" id="IPR001214">
    <property type="entry name" value="SET_dom"/>
</dbReference>
<protein>
    <recommendedName>
        <fullName evidence="12">SET domain-containing protein</fullName>
    </recommendedName>
</protein>
<feature type="domain" description="Post-SET" evidence="9">
    <location>
        <begin position="136"/>
        <end position="152"/>
    </location>
</feature>
<dbReference type="InterPro" id="IPR003616">
    <property type="entry name" value="Post-SET_dom"/>
</dbReference>
<evidence type="ECO:0000256" key="3">
    <source>
        <dbReference type="ARBA" id="ARBA00022603"/>
    </source>
</evidence>
<sequence length="182" mass="20927">MNIINQNTNKRTFSWINPLLKVKSTGKYGKGVYAKENIPQKALLAIFGGHVLTREEEEKTTGDVYDNAIQIGDNFVIGAIKMSEMEDASYFNHSCDPNAGINGQIFLVAMRDIKIDEQITFDYAMVLNKAAKVKEYKIKCLCESKNCRKIITNQDWKKPFLQKKYKGFFSYHLQEKINNLKK</sequence>
<evidence type="ECO:0000256" key="6">
    <source>
        <dbReference type="ARBA" id="ARBA00022723"/>
    </source>
</evidence>
<keyword evidence="7" id="KW-0862">Zinc</keyword>
<evidence type="ECO:0000313" key="11">
    <source>
        <dbReference type="Proteomes" id="UP000176965"/>
    </source>
</evidence>
<dbReference type="EMBL" id="MHSQ01000018">
    <property type="protein sequence ID" value="OHA47285.1"/>
    <property type="molecule type" value="Genomic_DNA"/>
</dbReference>
<evidence type="ECO:0008006" key="12">
    <source>
        <dbReference type="Google" id="ProtNLM"/>
    </source>
</evidence>
<dbReference type="SUPFAM" id="SSF82199">
    <property type="entry name" value="SET domain"/>
    <property type="match status" value="1"/>
</dbReference>
<dbReference type="STRING" id="1802338.A2541_01870"/>
<keyword evidence="3" id="KW-0489">Methyltransferase</keyword>
<organism evidence="10 11">
    <name type="scientific">Candidatus Taylorbacteria bacterium RIFOXYD2_FULL_36_9</name>
    <dbReference type="NCBI Taxonomy" id="1802338"/>
    <lineage>
        <taxon>Bacteria</taxon>
        <taxon>Candidatus Tayloriibacteriota</taxon>
    </lineage>
</organism>
<keyword evidence="6" id="KW-0479">Metal-binding</keyword>
<dbReference type="PANTHER" id="PTHR46223:SF3">
    <property type="entry name" value="HISTONE-LYSINE N-METHYLTRANSFERASE SET-23"/>
    <property type="match status" value="1"/>
</dbReference>